<feature type="domain" description="Carrier" evidence="10">
    <location>
        <begin position="992"/>
        <end position="1068"/>
    </location>
</feature>
<organism evidence="11 12">
    <name type="scientific">Streptomyces gamaensis</name>
    <dbReference type="NCBI Taxonomy" id="1763542"/>
    <lineage>
        <taxon>Bacteria</taxon>
        <taxon>Bacillati</taxon>
        <taxon>Actinomycetota</taxon>
        <taxon>Actinomycetes</taxon>
        <taxon>Kitasatosporales</taxon>
        <taxon>Streptomycetaceae</taxon>
        <taxon>Streptomyces</taxon>
    </lineage>
</organism>
<dbReference type="SMART" id="SM00823">
    <property type="entry name" value="PKS_PP"/>
    <property type="match status" value="1"/>
</dbReference>
<dbReference type="Pfam" id="PF13193">
    <property type="entry name" value="AMP-binding_C"/>
    <property type="match status" value="1"/>
</dbReference>
<dbReference type="PANTHER" id="PTHR45527">
    <property type="entry name" value="NONRIBOSOMAL PEPTIDE SYNTHETASE"/>
    <property type="match status" value="1"/>
</dbReference>
<dbReference type="PANTHER" id="PTHR45527:SF10">
    <property type="entry name" value="PYOCHELIN SYNTHASE PCHF"/>
    <property type="match status" value="1"/>
</dbReference>
<dbReference type="PROSITE" id="PS00012">
    <property type="entry name" value="PHOSPHOPANTETHEINE"/>
    <property type="match status" value="1"/>
</dbReference>
<dbReference type="InterPro" id="IPR000873">
    <property type="entry name" value="AMP-dep_synth/lig_dom"/>
</dbReference>
<dbReference type="Pfam" id="PF00550">
    <property type="entry name" value="PP-binding"/>
    <property type="match status" value="1"/>
</dbReference>
<dbReference type="InterPro" id="IPR020845">
    <property type="entry name" value="AMP-binding_CS"/>
</dbReference>
<comment type="pathway">
    <text evidence="2">Siderophore biosynthesis; mycobactin biosynthesis.</text>
</comment>
<keyword evidence="7" id="KW-0436">Ligase</keyword>
<comment type="cofactor">
    <cofactor evidence="1">
        <name>pantetheine 4'-phosphate</name>
        <dbReference type="ChEBI" id="CHEBI:47942"/>
    </cofactor>
</comment>
<dbReference type="SUPFAM" id="SSF47336">
    <property type="entry name" value="ACP-like"/>
    <property type="match status" value="1"/>
</dbReference>
<keyword evidence="6" id="KW-0597">Phosphoprotein</keyword>
<reference evidence="12" key="1">
    <citation type="journal article" date="2019" name="Int. J. Syst. Evol. Microbiol.">
        <title>The Global Catalogue of Microorganisms (GCM) 10K type strain sequencing project: providing services to taxonomists for standard genome sequencing and annotation.</title>
        <authorList>
            <consortium name="The Broad Institute Genomics Platform"/>
            <consortium name="The Broad Institute Genome Sequencing Center for Infectious Disease"/>
            <person name="Wu L."/>
            <person name="Ma J."/>
        </authorList>
    </citation>
    <scope>NUCLEOTIDE SEQUENCE [LARGE SCALE GENOMIC DNA]</scope>
    <source>
        <strain evidence="12">CGMCC 4.7304</strain>
    </source>
</reference>
<dbReference type="Gene3D" id="3.30.300.30">
    <property type="match status" value="1"/>
</dbReference>
<dbReference type="InterPro" id="IPR001242">
    <property type="entry name" value="Condensation_dom"/>
</dbReference>
<dbReference type="Pfam" id="PF00668">
    <property type="entry name" value="Condensation"/>
    <property type="match status" value="1"/>
</dbReference>
<dbReference type="InterPro" id="IPR009081">
    <property type="entry name" value="PP-bd_ACP"/>
</dbReference>
<evidence type="ECO:0000256" key="7">
    <source>
        <dbReference type="ARBA" id="ARBA00022598"/>
    </source>
</evidence>
<dbReference type="Gene3D" id="3.40.50.12780">
    <property type="entry name" value="N-terminal domain of ligase-like"/>
    <property type="match status" value="1"/>
</dbReference>
<evidence type="ECO:0000313" key="12">
    <source>
        <dbReference type="Proteomes" id="UP001596083"/>
    </source>
</evidence>
<keyword evidence="12" id="KW-1185">Reference proteome</keyword>
<evidence type="ECO:0000313" key="11">
    <source>
        <dbReference type="EMBL" id="MFC5722990.1"/>
    </source>
</evidence>
<dbReference type="InterPro" id="IPR045851">
    <property type="entry name" value="AMP-bd_C_sf"/>
</dbReference>
<dbReference type="Pfam" id="PF00501">
    <property type="entry name" value="AMP-binding"/>
    <property type="match status" value="1"/>
</dbReference>
<dbReference type="RefSeq" id="WP_390318841.1">
    <property type="nucleotide sequence ID" value="NZ_JBHSPB010000014.1"/>
</dbReference>
<dbReference type="NCBIfam" id="TIGR01733">
    <property type="entry name" value="AA-adenyl-dom"/>
    <property type="match status" value="1"/>
</dbReference>
<dbReference type="InterPro" id="IPR036736">
    <property type="entry name" value="ACP-like_sf"/>
</dbReference>
<dbReference type="InterPro" id="IPR020806">
    <property type="entry name" value="PKS_PP-bd"/>
</dbReference>
<dbReference type="Proteomes" id="UP001596083">
    <property type="component" value="Unassembled WGS sequence"/>
</dbReference>
<evidence type="ECO:0000256" key="3">
    <source>
        <dbReference type="ARBA" id="ARBA00007380"/>
    </source>
</evidence>
<evidence type="ECO:0000259" key="10">
    <source>
        <dbReference type="PROSITE" id="PS50075"/>
    </source>
</evidence>
<dbReference type="SUPFAM" id="SSF52777">
    <property type="entry name" value="CoA-dependent acyltransferases"/>
    <property type="match status" value="2"/>
</dbReference>
<dbReference type="InterPro" id="IPR010071">
    <property type="entry name" value="AA_adenyl_dom"/>
</dbReference>
<dbReference type="InterPro" id="IPR006162">
    <property type="entry name" value="Ppantetheine_attach_site"/>
</dbReference>
<evidence type="ECO:0000256" key="5">
    <source>
        <dbReference type="ARBA" id="ARBA00022450"/>
    </source>
</evidence>
<dbReference type="InterPro" id="IPR029058">
    <property type="entry name" value="AB_hydrolase_fold"/>
</dbReference>
<evidence type="ECO:0000256" key="2">
    <source>
        <dbReference type="ARBA" id="ARBA00005102"/>
    </source>
</evidence>
<name>A0ABW0Z2D4_9ACTN</name>
<comment type="caution">
    <text evidence="11">The sequence shown here is derived from an EMBL/GenBank/DDBJ whole genome shotgun (WGS) entry which is preliminary data.</text>
</comment>
<dbReference type="InterPro" id="IPR057737">
    <property type="entry name" value="Condensation_MtbB-like"/>
</dbReference>
<evidence type="ECO:0000256" key="6">
    <source>
        <dbReference type="ARBA" id="ARBA00022553"/>
    </source>
</evidence>
<sequence>MSIDLPRLVPDPARRHEPFPLTDTQQAYLLGRTDLFELGNVSTHAYYEFEGPLDLPRFTAAWQALMARHDVLRLVIDPERGEQRVLPQAPPVPLRTVDLRGADEGRVARELAAIRERMSHQVLPVDGRPLFSLVAARLTEETWRVHADFDALILDYLSWKLLLADLDVLYADPGAELPELEATFRDYVLAEAATRDSDAHQRSLRYWTERLPDFPAAPRLPLAKDPSTVHRPRFTGRRGRMDAARWERLRTRAAHAGLTPTGLTLAAFAEVIGVWSDSSRFALNVPRMNRLPLHPQAERVLGEFASFSLLEVDLRTGGSFAERAARVQHRIWEDLAHQHVSGVTLLRELVRVQGGFHGALMPVVLTSTIGLRGGEKPLLGGRLRELFTISQTPQVCLDVQIDEHEGELYVNWDAVEELFPDGLMDDMFHAFWTLLERLEADEDSWHAPHVPLDTGNTVVRPGVAGPDREIPGILVHTLFEEQAERHPHRTAVIADGRTLTYAGLRTAARTVAHWLRRRGARPGQPVAVLMDKGWEQFAAAYGVLFAGAPYLPLDPGQPAARLASVLRRTGVRHVLTQSHLRERHQLPDEAEVLYVDIEPGTGPDAEEPPTPGTPAVAGPEDLAYVLFTSGSTGEPKGTMIRHRGMVNALLATAEEFGLGEDDRALAVTALHHDMSAFDVFGVLGAGGTVVVPAADRAQDPAHWAELARTHAVTVWNSVPAMMEMLLEETRGSRAPLAALRLVLLGGDWIPLHVPRELIDGIPGVRVVSVGGPTETTLWNIWHPVTAVDPNWRSVPYGRPVANTRYHLFNEALRDRPDGVTGEMYVAGPGVAAGYWADPGRTAAAFVTHPVTGERLYRTGDLGRFLPDGTIEFVGRADTQVKIRGMRIELGEIEAALQAHPAVSGAVVLPVGRPDGKGHRALAAYVTRHPEEPAPDGPQLRAHLRERVPEHMVPATVTVLDSFPLTANGKVDRRALPAPDDPAGQDDHGTRQTPATALERVVAAVWQDVLGARHVGVHDDFFALGGDSLLATRVVGRLREALDLTELSVRSVFAHPTVTGLAAELAAHERAPGRLEQIAGIHLEVEALSAEEIDAQL</sequence>
<evidence type="ECO:0000256" key="9">
    <source>
        <dbReference type="SAM" id="MobiDB-lite"/>
    </source>
</evidence>
<protein>
    <recommendedName>
        <fullName evidence="4">Phenyloxazoline synthase MbtB</fullName>
    </recommendedName>
    <alternativeName>
        <fullName evidence="8">Mycobactin synthetase protein B</fullName>
    </alternativeName>
</protein>
<dbReference type="InterPro" id="IPR042099">
    <property type="entry name" value="ANL_N_sf"/>
</dbReference>
<feature type="region of interest" description="Disordered" evidence="9">
    <location>
        <begin position="969"/>
        <end position="991"/>
    </location>
</feature>
<dbReference type="Gene3D" id="3.30.559.10">
    <property type="entry name" value="Chloramphenicol acetyltransferase-like domain"/>
    <property type="match status" value="1"/>
</dbReference>
<dbReference type="SUPFAM" id="SSF56801">
    <property type="entry name" value="Acetyl-CoA synthetase-like"/>
    <property type="match status" value="1"/>
</dbReference>
<gene>
    <name evidence="11" type="ORF">ACFP1Z_22750</name>
</gene>
<keyword evidence="5" id="KW-0596">Phosphopantetheine</keyword>
<dbReference type="Gene3D" id="3.30.559.30">
    <property type="entry name" value="Nonribosomal peptide synthetase, condensation domain"/>
    <property type="match status" value="1"/>
</dbReference>
<dbReference type="CDD" id="cd12114">
    <property type="entry name" value="A_NRPS_TlmIV_like"/>
    <property type="match status" value="1"/>
</dbReference>
<dbReference type="Gene3D" id="3.40.50.1820">
    <property type="entry name" value="alpha/beta hydrolase"/>
    <property type="match status" value="1"/>
</dbReference>
<comment type="similarity">
    <text evidence="3">Belongs to the ATP-dependent AMP-binding enzyme family. MbtB subfamily.</text>
</comment>
<dbReference type="EMBL" id="JBHSPB010000014">
    <property type="protein sequence ID" value="MFC5722990.1"/>
    <property type="molecule type" value="Genomic_DNA"/>
</dbReference>
<evidence type="ECO:0000256" key="4">
    <source>
        <dbReference type="ARBA" id="ARBA00016743"/>
    </source>
</evidence>
<dbReference type="PROSITE" id="PS00455">
    <property type="entry name" value="AMP_BINDING"/>
    <property type="match status" value="1"/>
</dbReference>
<dbReference type="InterPro" id="IPR025110">
    <property type="entry name" value="AMP-bd_C"/>
</dbReference>
<dbReference type="PROSITE" id="PS50075">
    <property type="entry name" value="CARRIER"/>
    <property type="match status" value="1"/>
</dbReference>
<dbReference type="CDD" id="cd19535">
    <property type="entry name" value="Cyc_NRPS"/>
    <property type="match status" value="1"/>
</dbReference>
<accession>A0ABW0Z2D4</accession>
<proteinExistence type="inferred from homology"/>
<evidence type="ECO:0000256" key="8">
    <source>
        <dbReference type="ARBA" id="ARBA00033440"/>
    </source>
</evidence>
<evidence type="ECO:0000256" key="1">
    <source>
        <dbReference type="ARBA" id="ARBA00001957"/>
    </source>
</evidence>
<dbReference type="InterPro" id="IPR023213">
    <property type="entry name" value="CAT-like_dom_sf"/>
</dbReference>